<organism evidence="1">
    <name type="scientific">Strongyloides ratti</name>
    <name type="common">Parasitic roundworm</name>
    <dbReference type="NCBI Taxonomy" id="34506"/>
    <lineage>
        <taxon>Eukaryota</taxon>
        <taxon>Metazoa</taxon>
        <taxon>Ecdysozoa</taxon>
        <taxon>Nematoda</taxon>
        <taxon>Chromadorea</taxon>
        <taxon>Rhabditida</taxon>
        <taxon>Tylenchina</taxon>
        <taxon>Panagrolaimomorpha</taxon>
        <taxon>Strongyloidoidea</taxon>
        <taxon>Strongyloididae</taxon>
        <taxon>Strongyloides</taxon>
    </lineage>
</organism>
<evidence type="ECO:0000313" key="3">
    <source>
        <dbReference type="WBParaSite" id="SRAE_2000270050.1"/>
    </source>
</evidence>
<reference evidence="1 2" key="1">
    <citation type="submission" date="2014-09" db="EMBL/GenBank/DDBJ databases">
        <authorList>
            <person name="Martin A.A."/>
        </authorList>
    </citation>
    <scope>NUCLEOTIDE SEQUENCE</scope>
    <source>
        <strain evidence="2">ED321</strain>
        <strain evidence="1">ED321 Heterogonic</strain>
    </source>
</reference>
<dbReference type="GeneID" id="36380405"/>
<gene>
    <name evidence="1 3 4" type="ORF">SRAE_2000270050</name>
</gene>
<keyword evidence="2" id="KW-1185">Reference proteome</keyword>
<dbReference type="EMBL" id="LN609529">
    <property type="protein sequence ID" value="CEF68040.1"/>
    <property type="molecule type" value="Genomic_DNA"/>
</dbReference>
<reference evidence="3" key="2">
    <citation type="submission" date="2020-12" db="UniProtKB">
        <authorList>
            <consortium name="WormBaseParasite"/>
        </authorList>
    </citation>
    <scope>IDENTIFICATION</scope>
</reference>
<accession>A0A090LKF5</accession>
<dbReference type="CTD" id="36380405"/>
<dbReference type="RefSeq" id="XP_024507240.1">
    <property type="nucleotide sequence ID" value="XM_024653799.1"/>
</dbReference>
<name>A0A090LKF5_STRRB</name>
<dbReference type="WormBase" id="SRAE_2000270050">
    <property type="protein sequence ID" value="SRP10172"/>
    <property type="gene ID" value="WBGene00262912"/>
</dbReference>
<sequence>MYPENSQIIGIKKSTNNEYYISESNSQPIFDKPLQSSSGTDNNSRNYRLFNVRNQLQYDYYNNNENKIGHFWLTCGSYNCGRGKK</sequence>
<evidence type="ECO:0000313" key="1">
    <source>
        <dbReference type="EMBL" id="CEF68040.1"/>
    </source>
</evidence>
<protein>
    <submittedName>
        <fullName evidence="1 3">Uncharacterized protein</fullName>
    </submittedName>
</protein>
<evidence type="ECO:0000313" key="2">
    <source>
        <dbReference type="Proteomes" id="UP000035682"/>
    </source>
</evidence>
<dbReference type="Proteomes" id="UP000035682">
    <property type="component" value="Unplaced"/>
</dbReference>
<dbReference type="WBParaSite" id="SRAE_2000270050.1">
    <property type="protein sequence ID" value="SRAE_2000270050.1"/>
    <property type="gene ID" value="WBGene00262912"/>
</dbReference>
<evidence type="ECO:0000313" key="4">
    <source>
        <dbReference type="WormBase" id="SRAE_2000270050"/>
    </source>
</evidence>
<proteinExistence type="predicted"/>
<dbReference type="AlphaFoldDB" id="A0A090LKF5"/>